<protein>
    <recommendedName>
        <fullName evidence="4">Lipoprotein</fullName>
    </recommendedName>
</protein>
<keyword evidence="1" id="KW-0732">Signal</keyword>
<feature type="signal peptide" evidence="1">
    <location>
        <begin position="1"/>
        <end position="22"/>
    </location>
</feature>
<dbReference type="AlphaFoldDB" id="A0A3A8R103"/>
<dbReference type="RefSeq" id="WP_120553827.1">
    <property type="nucleotide sequence ID" value="NZ_RAWK01000012.1"/>
</dbReference>
<comment type="caution">
    <text evidence="2">The sequence shown here is derived from an EMBL/GenBank/DDBJ whole genome shotgun (WGS) entry which is preliminary data.</text>
</comment>
<dbReference type="OrthoDB" id="5516941at2"/>
<feature type="chain" id="PRO_5017286747" description="Lipoprotein" evidence="1">
    <location>
        <begin position="23"/>
        <end position="170"/>
    </location>
</feature>
<accession>A0A3A8R103</accession>
<organism evidence="2 3">
    <name type="scientific">Corallococcus aberystwythensis</name>
    <dbReference type="NCBI Taxonomy" id="2316722"/>
    <lineage>
        <taxon>Bacteria</taxon>
        <taxon>Pseudomonadati</taxon>
        <taxon>Myxococcota</taxon>
        <taxon>Myxococcia</taxon>
        <taxon>Myxococcales</taxon>
        <taxon>Cystobacterineae</taxon>
        <taxon>Myxococcaceae</taxon>
        <taxon>Corallococcus</taxon>
    </lineage>
</organism>
<evidence type="ECO:0008006" key="4">
    <source>
        <dbReference type="Google" id="ProtNLM"/>
    </source>
</evidence>
<keyword evidence="3" id="KW-1185">Reference proteome</keyword>
<sequence length="170" mass="17788">MFRPLALMSAAALGFLCTACGAEEEPIHPGETQDTRYGVAGSYPVTMTMSGAQPADEALLPGQASVVLAVDTGSRDKLRVSIKPLECDLTATMTGSSTFDLNPGSCRLVVPPHDEQQSSCTIVLAINEGSGGRDPVAGRVGLTFNASYTRRCADSSEPYFTGVLIKLEGT</sequence>
<evidence type="ECO:0000313" key="3">
    <source>
        <dbReference type="Proteomes" id="UP000267003"/>
    </source>
</evidence>
<evidence type="ECO:0000256" key="1">
    <source>
        <dbReference type="SAM" id="SignalP"/>
    </source>
</evidence>
<dbReference type="Proteomes" id="UP000267003">
    <property type="component" value="Unassembled WGS sequence"/>
</dbReference>
<evidence type="ECO:0000313" key="2">
    <source>
        <dbReference type="EMBL" id="RKH73678.1"/>
    </source>
</evidence>
<name>A0A3A8R103_9BACT</name>
<reference evidence="3" key="1">
    <citation type="submission" date="2018-09" db="EMBL/GenBank/DDBJ databases">
        <authorList>
            <person name="Livingstone P.G."/>
            <person name="Whitworth D.E."/>
        </authorList>
    </citation>
    <scope>NUCLEOTIDE SEQUENCE [LARGE SCALE GENOMIC DNA]</scope>
    <source>
        <strain evidence="3">AB050A</strain>
    </source>
</reference>
<proteinExistence type="predicted"/>
<dbReference type="EMBL" id="RAWK01000012">
    <property type="protein sequence ID" value="RKH73678.1"/>
    <property type="molecule type" value="Genomic_DNA"/>
</dbReference>
<gene>
    <name evidence="2" type="ORF">D7W81_03220</name>
</gene>